<feature type="transmembrane region" description="Helical" evidence="2">
    <location>
        <begin position="6"/>
        <end position="22"/>
    </location>
</feature>
<dbReference type="Proteomes" id="UP000093366">
    <property type="component" value="Unassembled WGS sequence"/>
</dbReference>
<feature type="compositionally biased region" description="Acidic residues" evidence="1">
    <location>
        <begin position="168"/>
        <end position="180"/>
    </location>
</feature>
<name>A0A1C0TSY9_9GAMM</name>
<reference evidence="4" key="1">
    <citation type="submission" date="2016-07" db="EMBL/GenBank/DDBJ databases">
        <authorList>
            <person name="Florea S."/>
            <person name="Webb J.S."/>
            <person name="Jaromczyk J."/>
            <person name="Schardl C.L."/>
        </authorList>
    </citation>
    <scope>NUCLEOTIDE SEQUENCE [LARGE SCALE GENOMIC DNA]</scope>
    <source>
        <strain evidence="4">IPB1</strain>
    </source>
</reference>
<evidence type="ECO:0000256" key="2">
    <source>
        <dbReference type="SAM" id="Phobius"/>
    </source>
</evidence>
<evidence type="ECO:0000313" key="3">
    <source>
        <dbReference type="EMBL" id="OCQ22441.1"/>
    </source>
</evidence>
<feature type="region of interest" description="Disordered" evidence="1">
    <location>
        <begin position="158"/>
        <end position="196"/>
    </location>
</feature>
<dbReference type="AlphaFoldDB" id="A0A1C0TSY9"/>
<organism evidence="3 4">
    <name type="scientific">Pseudoalteromonas luteoviolacea</name>
    <dbReference type="NCBI Taxonomy" id="43657"/>
    <lineage>
        <taxon>Bacteria</taxon>
        <taxon>Pseudomonadati</taxon>
        <taxon>Pseudomonadota</taxon>
        <taxon>Gammaproteobacteria</taxon>
        <taxon>Alteromonadales</taxon>
        <taxon>Pseudoalteromonadaceae</taxon>
        <taxon>Pseudoalteromonas</taxon>
    </lineage>
</organism>
<dbReference type="RefSeq" id="WP_065788456.1">
    <property type="nucleotide sequence ID" value="NZ_MAUJ01000001.1"/>
</dbReference>
<keyword evidence="2" id="KW-0812">Transmembrane</keyword>
<protein>
    <submittedName>
        <fullName evidence="3">Uncharacterized protein</fullName>
    </submittedName>
</protein>
<accession>A0A1C0TSY9</accession>
<keyword evidence="2" id="KW-0472">Membrane</keyword>
<keyword evidence="2" id="KW-1133">Transmembrane helix</keyword>
<gene>
    <name evidence="3" type="ORF">A7985_00275</name>
</gene>
<comment type="caution">
    <text evidence="3">The sequence shown here is derived from an EMBL/GenBank/DDBJ whole genome shotgun (WGS) entry which is preliminary data.</text>
</comment>
<dbReference type="EMBL" id="MAUJ01000001">
    <property type="protein sequence ID" value="OCQ22441.1"/>
    <property type="molecule type" value="Genomic_DNA"/>
</dbReference>
<proteinExistence type="predicted"/>
<sequence length="196" mass="22360">MTYIVIVSIVLLITILGVYMVIENNRQKARDAEKRIFNERVKDITGLYKRKISEYVDCKLIRPKHAPKFNAIVSNFFVVQSHNDENLDRLEKVSELLLMQIGSELNKCRNNDNLELLSEQLFLFAAELPSTGIAYNKTFYAEVLPALISRIQTPDTYDADSANQNADAQEDETDIEEVNSDQDNPPVQRHAADIVN</sequence>
<evidence type="ECO:0000313" key="4">
    <source>
        <dbReference type="Proteomes" id="UP000093366"/>
    </source>
</evidence>
<evidence type="ECO:0000256" key="1">
    <source>
        <dbReference type="SAM" id="MobiDB-lite"/>
    </source>
</evidence>